<keyword evidence="1" id="KW-0472">Membrane</keyword>
<protein>
    <submittedName>
        <fullName evidence="2">Uncharacterized protein</fullName>
    </submittedName>
</protein>
<sequence>ANFVSPVSLVLTREERQWRSGKRNEKQVLVMMVSDMMVMVMMSVMSMVMMMDECCCSHRMMMVMMMMREAVHVDHCHWGDRHWSILQFNDGILVVSRAYSWKGEHHYDEGQQ</sequence>
<proteinExistence type="predicted"/>
<feature type="non-terminal residue" evidence="2">
    <location>
        <position position="112"/>
    </location>
</feature>
<accession>A0AAN5I1W1</accession>
<keyword evidence="1" id="KW-1133">Transmembrane helix</keyword>
<evidence type="ECO:0000256" key="1">
    <source>
        <dbReference type="SAM" id="Phobius"/>
    </source>
</evidence>
<keyword evidence="3" id="KW-1185">Reference proteome</keyword>
<keyword evidence="1" id="KW-0812">Transmembrane</keyword>
<evidence type="ECO:0000313" key="2">
    <source>
        <dbReference type="EMBL" id="GMR48763.1"/>
    </source>
</evidence>
<dbReference type="Proteomes" id="UP001328107">
    <property type="component" value="Unassembled WGS sequence"/>
</dbReference>
<name>A0AAN5I1W1_9BILA</name>
<evidence type="ECO:0000313" key="3">
    <source>
        <dbReference type="Proteomes" id="UP001328107"/>
    </source>
</evidence>
<dbReference type="AlphaFoldDB" id="A0AAN5I1W1"/>
<dbReference type="EMBL" id="BTRK01000004">
    <property type="protein sequence ID" value="GMR48763.1"/>
    <property type="molecule type" value="Genomic_DNA"/>
</dbReference>
<feature type="non-terminal residue" evidence="2">
    <location>
        <position position="1"/>
    </location>
</feature>
<organism evidence="2 3">
    <name type="scientific">Pristionchus mayeri</name>
    <dbReference type="NCBI Taxonomy" id="1317129"/>
    <lineage>
        <taxon>Eukaryota</taxon>
        <taxon>Metazoa</taxon>
        <taxon>Ecdysozoa</taxon>
        <taxon>Nematoda</taxon>
        <taxon>Chromadorea</taxon>
        <taxon>Rhabditida</taxon>
        <taxon>Rhabditina</taxon>
        <taxon>Diplogasteromorpha</taxon>
        <taxon>Diplogasteroidea</taxon>
        <taxon>Neodiplogasteridae</taxon>
        <taxon>Pristionchus</taxon>
    </lineage>
</organism>
<comment type="caution">
    <text evidence="2">The sequence shown here is derived from an EMBL/GenBank/DDBJ whole genome shotgun (WGS) entry which is preliminary data.</text>
</comment>
<gene>
    <name evidence="2" type="ORF">PMAYCL1PPCAC_18958</name>
</gene>
<feature type="transmembrane region" description="Helical" evidence="1">
    <location>
        <begin position="28"/>
        <end position="51"/>
    </location>
</feature>
<reference evidence="3" key="1">
    <citation type="submission" date="2022-10" db="EMBL/GenBank/DDBJ databases">
        <title>Genome assembly of Pristionchus species.</title>
        <authorList>
            <person name="Yoshida K."/>
            <person name="Sommer R.J."/>
        </authorList>
    </citation>
    <scope>NUCLEOTIDE SEQUENCE [LARGE SCALE GENOMIC DNA]</scope>
    <source>
        <strain evidence="3">RS5460</strain>
    </source>
</reference>